<sequence length="602" mass="66932">MPPPLLPVGKSLTTTHPRSGISKRLQRVLLSLPLPLPIRRTIAAVPPRLWTLLLLGLIIWTLYSRSGRADSPGSATSTSRTKDSRLGWLDAHLTEDDGGADNALLAAQQASLPQGMTHTFGSDGLVRVGMDAFEHPVTEVLERAEGAWEKERARVVGDMAEWEDEYREGEAGRAVPNAYRHWAQRHVHPPPLPSPNLMIFDPLPASALQRFQSQMATQPLTFTLVFDGGRVTVEWGTTDEVGEEVRERAAGVLTVVRAFEAQMQDMRVTISAASRPRQALPVSTHDILASAHSSGTPLQSTYNDLLLLPPSASRVSSSCPPSSPATLSSPPSPGLTFLYWPREGLDPCRHQWLKEVNPGWFEEGLLGWAAPVLGFVGGGGSTDLILPMRWPEAEVKHDRERGEWREGDVPWEQRESALYWRGPFPKSDEIHPIQRLLHPSRRQPPTLLARGRGFLLSDLPEPLSGMLDVSFSPPSSPSTGLDKPALTRHKWVLDLAVDNEEFEFPEMLLSGALVFRAGMWRTWATERARAWVHYVPVMPDLSDLPALLHYFSTHDKEAQAIAQAGRKWAEDKQRQEGVEGAWFTTLVEYGRMVSGDVEREDW</sequence>
<dbReference type="AlphaFoldDB" id="M5FZB0"/>
<dbReference type="HOGENOM" id="CLU_005027_3_2_1"/>
<keyword evidence="3" id="KW-1185">Reference proteome</keyword>
<dbReference type="SMART" id="SM00672">
    <property type="entry name" value="CAP10"/>
    <property type="match status" value="1"/>
</dbReference>
<dbReference type="Proteomes" id="UP000030653">
    <property type="component" value="Unassembled WGS sequence"/>
</dbReference>
<dbReference type="RefSeq" id="XP_040623740.1">
    <property type="nucleotide sequence ID" value="XM_040767661.1"/>
</dbReference>
<name>M5FZB0_DACPD</name>
<gene>
    <name evidence="2" type="ORF">DACRYDRAFT_102747</name>
</gene>
<dbReference type="PANTHER" id="PTHR12203:SF118">
    <property type="entry name" value="BETA-1,2-XYLOSYLTRANSFERASE 1"/>
    <property type="match status" value="1"/>
</dbReference>
<evidence type="ECO:0000313" key="3">
    <source>
        <dbReference type="Proteomes" id="UP000030653"/>
    </source>
</evidence>
<feature type="domain" description="Glycosyl transferase CAP10" evidence="1">
    <location>
        <begin position="356"/>
        <end position="596"/>
    </location>
</feature>
<reference evidence="2 3" key="1">
    <citation type="journal article" date="2012" name="Science">
        <title>The Paleozoic origin of enzymatic lignin decomposition reconstructed from 31 fungal genomes.</title>
        <authorList>
            <person name="Floudas D."/>
            <person name="Binder M."/>
            <person name="Riley R."/>
            <person name="Barry K."/>
            <person name="Blanchette R.A."/>
            <person name="Henrissat B."/>
            <person name="Martinez A.T."/>
            <person name="Otillar R."/>
            <person name="Spatafora J.W."/>
            <person name="Yadav J.S."/>
            <person name="Aerts A."/>
            <person name="Benoit I."/>
            <person name="Boyd A."/>
            <person name="Carlson A."/>
            <person name="Copeland A."/>
            <person name="Coutinho P.M."/>
            <person name="de Vries R.P."/>
            <person name="Ferreira P."/>
            <person name="Findley K."/>
            <person name="Foster B."/>
            <person name="Gaskell J."/>
            <person name="Glotzer D."/>
            <person name="Gorecki P."/>
            <person name="Heitman J."/>
            <person name="Hesse C."/>
            <person name="Hori C."/>
            <person name="Igarashi K."/>
            <person name="Jurgens J.A."/>
            <person name="Kallen N."/>
            <person name="Kersten P."/>
            <person name="Kohler A."/>
            <person name="Kuees U."/>
            <person name="Kumar T.K.A."/>
            <person name="Kuo A."/>
            <person name="LaButti K."/>
            <person name="Larrondo L.F."/>
            <person name="Lindquist E."/>
            <person name="Ling A."/>
            <person name="Lombard V."/>
            <person name="Lucas S."/>
            <person name="Lundell T."/>
            <person name="Martin R."/>
            <person name="McLaughlin D.J."/>
            <person name="Morgenstern I."/>
            <person name="Morin E."/>
            <person name="Murat C."/>
            <person name="Nagy L.G."/>
            <person name="Nolan M."/>
            <person name="Ohm R.A."/>
            <person name="Patyshakuliyeva A."/>
            <person name="Rokas A."/>
            <person name="Ruiz-Duenas F.J."/>
            <person name="Sabat G."/>
            <person name="Salamov A."/>
            <person name="Samejima M."/>
            <person name="Schmutz J."/>
            <person name="Slot J.C."/>
            <person name="St John F."/>
            <person name="Stenlid J."/>
            <person name="Sun H."/>
            <person name="Sun S."/>
            <person name="Syed K."/>
            <person name="Tsang A."/>
            <person name="Wiebenga A."/>
            <person name="Young D."/>
            <person name="Pisabarro A."/>
            <person name="Eastwood D.C."/>
            <person name="Martin F."/>
            <person name="Cullen D."/>
            <person name="Grigoriev I.V."/>
            <person name="Hibbett D.S."/>
        </authorList>
    </citation>
    <scope>NUCLEOTIDE SEQUENCE [LARGE SCALE GENOMIC DNA]</scope>
    <source>
        <strain evidence="2 3">DJM-731 SS1</strain>
    </source>
</reference>
<protein>
    <recommendedName>
        <fullName evidence="1">Glycosyl transferase CAP10 domain-containing protein</fullName>
    </recommendedName>
</protein>
<dbReference type="GeneID" id="63682723"/>
<dbReference type="PANTHER" id="PTHR12203">
    <property type="entry name" value="KDEL LYS-ASP-GLU-LEU CONTAINING - RELATED"/>
    <property type="match status" value="1"/>
</dbReference>
<accession>M5FZB0</accession>
<evidence type="ECO:0000313" key="2">
    <source>
        <dbReference type="EMBL" id="EJT96842.1"/>
    </source>
</evidence>
<dbReference type="EMBL" id="JH795880">
    <property type="protein sequence ID" value="EJT96842.1"/>
    <property type="molecule type" value="Genomic_DNA"/>
</dbReference>
<dbReference type="InterPro" id="IPR006598">
    <property type="entry name" value="CAP10"/>
</dbReference>
<dbReference type="OrthoDB" id="541052at2759"/>
<dbReference type="InterPro" id="IPR051091">
    <property type="entry name" value="O-Glucosyltr/Glycosyltrsf_90"/>
</dbReference>
<proteinExistence type="predicted"/>
<dbReference type="OMA" id="WEQRESA"/>
<dbReference type="Pfam" id="PF05686">
    <property type="entry name" value="Glyco_transf_90"/>
    <property type="match status" value="1"/>
</dbReference>
<organism evidence="2 3">
    <name type="scientific">Dacryopinax primogenitus (strain DJM 731)</name>
    <name type="common">Brown rot fungus</name>
    <dbReference type="NCBI Taxonomy" id="1858805"/>
    <lineage>
        <taxon>Eukaryota</taxon>
        <taxon>Fungi</taxon>
        <taxon>Dikarya</taxon>
        <taxon>Basidiomycota</taxon>
        <taxon>Agaricomycotina</taxon>
        <taxon>Dacrymycetes</taxon>
        <taxon>Dacrymycetales</taxon>
        <taxon>Dacrymycetaceae</taxon>
        <taxon>Dacryopinax</taxon>
    </lineage>
</organism>
<evidence type="ECO:0000259" key="1">
    <source>
        <dbReference type="SMART" id="SM00672"/>
    </source>
</evidence>